<evidence type="ECO:0000313" key="20">
    <source>
        <dbReference type="EMBL" id="ABB91817.1"/>
    </source>
</evidence>
<dbReference type="InterPro" id="IPR003917">
    <property type="entry name" value="NADH_UbQ_OxRdtase_chain2"/>
</dbReference>
<dbReference type="PRINTS" id="PR01436">
    <property type="entry name" value="NADHDHGNASE2"/>
</dbReference>
<proteinExistence type="inferred from homology"/>
<dbReference type="InterPro" id="IPR001750">
    <property type="entry name" value="ND/Mrp_TM"/>
</dbReference>
<dbReference type="EC" id="7.1.1.2" evidence="3 17"/>
<evidence type="ECO:0000256" key="14">
    <source>
        <dbReference type="ARBA" id="ARBA00023128"/>
    </source>
</evidence>
<organism evidence="20">
    <name type="scientific">Ichthyosaura alpestris</name>
    <name type="common">Alpine newt</name>
    <name type="synonym">Mesotriton alpestris</name>
    <dbReference type="NCBI Taxonomy" id="54263"/>
    <lineage>
        <taxon>Eukaryota</taxon>
        <taxon>Metazoa</taxon>
        <taxon>Chordata</taxon>
        <taxon>Craniata</taxon>
        <taxon>Vertebrata</taxon>
        <taxon>Euteleostomi</taxon>
        <taxon>Amphibia</taxon>
        <taxon>Batrachia</taxon>
        <taxon>Caudata</taxon>
        <taxon>Salamandroidea</taxon>
        <taxon>Salamandridae</taxon>
        <taxon>Pleurodelinae</taxon>
        <taxon>Ichthyosaura</taxon>
    </lineage>
</organism>
<dbReference type="Pfam" id="PF06444">
    <property type="entry name" value="NADH_dehy_S2_C"/>
    <property type="match status" value="1"/>
</dbReference>
<keyword evidence="9 17" id="KW-1278">Translocase</keyword>
<evidence type="ECO:0000256" key="7">
    <source>
        <dbReference type="ARBA" id="ARBA00022692"/>
    </source>
</evidence>
<evidence type="ECO:0000256" key="10">
    <source>
        <dbReference type="ARBA" id="ARBA00022982"/>
    </source>
</evidence>
<evidence type="ECO:0000256" key="12">
    <source>
        <dbReference type="ARBA" id="ARBA00023027"/>
    </source>
</evidence>
<keyword evidence="15" id="KW-0472">Membrane</keyword>
<evidence type="ECO:0000256" key="15">
    <source>
        <dbReference type="ARBA" id="ARBA00023136"/>
    </source>
</evidence>
<keyword evidence="6 17" id="KW-0679">Respiratory chain</keyword>
<accession>Q2V9R4</accession>
<dbReference type="GO" id="GO:0006120">
    <property type="term" value="P:mitochondrial electron transport, NADH to ubiquinone"/>
    <property type="evidence" value="ECO:0007669"/>
    <property type="project" value="InterPro"/>
</dbReference>
<protein>
    <recommendedName>
        <fullName evidence="4 17">NADH-ubiquinone oxidoreductase chain 2</fullName>
        <ecNumber evidence="3 17">7.1.1.2</ecNumber>
    </recommendedName>
</protein>
<dbReference type="GO" id="GO:0005743">
    <property type="term" value="C:mitochondrial inner membrane"/>
    <property type="evidence" value="ECO:0007669"/>
    <property type="project" value="UniProtKB-SubCell"/>
</dbReference>
<evidence type="ECO:0000256" key="6">
    <source>
        <dbReference type="ARBA" id="ARBA00022660"/>
    </source>
</evidence>
<dbReference type="PANTHER" id="PTHR46552">
    <property type="entry name" value="NADH-UBIQUINONE OXIDOREDUCTASE CHAIN 2"/>
    <property type="match status" value="1"/>
</dbReference>
<keyword evidence="5" id="KW-0813">Transport</keyword>
<keyword evidence="13 17" id="KW-0830">Ubiquinone</keyword>
<comment type="catalytic activity">
    <reaction evidence="16 17">
        <text>a ubiquinone + NADH + 5 H(+)(in) = a ubiquinol + NAD(+) + 4 H(+)(out)</text>
        <dbReference type="Rhea" id="RHEA:29091"/>
        <dbReference type="Rhea" id="RHEA-COMP:9565"/>
        <dbReference type="Rhea" id="RHEA-COMP:9566"/>
        <dbReference type="ChEBI" id="CHEBI:15378"/>
        <dbReference type="ChEBI" id="CHEBI:16389"/>
        <dbReference type="ChEBI" id="CHEBI:17976"/>
        <dbReference type="ChEBI" id="CHEBI:57540"/>
        <dbReference type="ChEBI" id="CHEBI:57945"/>
        <dbReference type="EC" id="7.1.1.2"/>
    </reaction>
</comment>
<keyword evidence="12 17" id="KW-0520">NAD</keyword>
<evidence type="ECO:0000256" key="8">
    <source>
        <dbReference type="ARBA" id="ARBA00022792"/>
    </source>
</evidence>
<reference evidence="20" key="1">
    <citation type="journal article" date="2006" name="Mol. Ecol.">
        <title>Genetic structure in northeastern populations of the Alpine newt (Triturus alpestris): evidence for post-Pleistocene differentiation.</title>
        <authorList>
            <person name="Pabijan M."/>
            <person name="Babik W."/>
        </authorList>
    </citation>
    <scope>NUCLEOTIDE SEQUENCE</scope>
</reference>
<dbReference type="InterPro" id="IPR010933">
    <property type="entry name" value="NADH_DH_su2_C"/>
</dbReference>
<dbReference type="InterPro" id="IPR050175">
    <property type="entry name" value="Complex_I_Subunit_2"/>
</dbReference>
<comment type="function">
    <text evidence="17">Core subunit of the mitochondrial membrane respiratory chain NADH dehydrogenase (Complex I) which catalyzes electron transfer from NADH through the respiratory chain, using ubiquinone as an electron acceptor. Essential for the catalytic activity and assembly of complex I.</text>
</comment>
<dbReference type="Pfam" id="PF00361">
    <property type="entry name" value="Proton_antipo_M"/>
    <property type="match status" value="1"/>
</dbReference>
<evidence type="ECO:0000256" key="3">
    <source>
        <dbReference type="ARBA" id="ARBA00012944"/>
    </source>
</evidence>
<evidence type="ECO:0000256" key="16">
    <source>
        <dbReference type="ARBA" id="ARBA00049551"/>
    </source>
</evidence>
<evidence type="ECO:0000256" key="11">
    <source>
        <dbReference type="ARBA" id="ARBA00022989"/>
    </source>
</evidence>
<gene>
    <name evidence="20" type="primary">ND2</name>
</gene>
<evidence type="ECO:0000256" key="2">
    <source>
        <dbReference type="ARBA" id="ARBA00007012"/>
    </source>
</evidence>
<comment type="similarity">
    <text evidence="2 17">Belongs to the complex I subunit 2 family.</text>
</comment>
<evidence type="ECO:0000256" key="13">
    <source>
        <dbReference type="ARBA" id="ARBA00023075"/>
    </source>
</evidence>
<keyword evidence="14 17" id="KW-0496">Mitochondrion</keyword>
<keyword evidence="10 17" id="KW-0249">Electron transport</keyword>
<dbReference type="PANTHER" id="PTHR46552:SF1">
    <property type="entry name" value="NADH-UBIQUINONE OXIDOREDUCTASE CHAIN 2"/>
    <property type="match status" value="1"/>
</dbReference>
<feature type="non-terminal residue" evidence="20">
    <location>
        <position position="1"/>
    </location>
</feature>
<comment type="subcellular location">
    <subcellularLocation>
        <location evidence="1 17">Mitochondrion inner membrane</location>
        <topology evidence="1 17">Multi-pass membrane protein</topology>
    </subcellularLocation>
</comment>
<keyword evidence="11" id="KW-1133">Transmembrane helix</keyword>
<dbReference type="EMBL" id="DQ282143">
    <property type="protein sequence ID" value="ABB91817.1"/>
    <property type="molecule type" value="Genomic_DNA"/>
</dbReference>
<feature type="domain" description="NADH dehydrogenase subunit 2 C-terminal" evidence="19">
    <location>
        <begin position="304"/>
        <end position="356"/>
    </location>
</feature>
<keyword evidence="8 17" id="KW-0999">Mitochondrion inner membrane</keyword>
<keyword evidence="7" id="KW-0812">Transmembrane</keyword>
<dbReference type="AlphaFoldDB" id="Q2V9R4"/>
<evidence type="ECO:0000256" key="4">
    <source>
        <dbReference type="ARBA" id="ARBA00021008"/>
    </source>
</evidence>
<evidence type="ECO:0000256" key="1">
    <source>
        <dbReference type="ARBA" id="ARBA00004448"/>
    </source>
</evidence>
<evidence type="ECO:0000259" key="19">
    <source>
        <dbReference type="Pfam" id="PF06444"/>
    </source>
</evidence>
<name>Q2V9R4_ICHAP</name>
<evidence type="ECO:0000256" key="17">
    <source>
        <dbReference type="RuleBase" id="RU003403"/>
    </source>
</evidence>
<geneLocation type="mitochondrion" evidence="20"/>
<feature type="domain" description="NADH:quinone oxidoreductase/Mrp antiporter transmembrane" evidence="18">
    <location>
        <begin position="37"/>
        <end position="302"/>
    </location>
</feature>
<sequence>AHTPNMLEKPLLLLMNPFSLSMLMSSLALGTTITLSSSHWFLAWMGLEINTLAIIPLMTKMHHPRAAESATKYFLTQATASALVLFSTIMKAWTTGEWAITNLTDDAPTTMLTIALAMKLGIAPFHSWLPDVLQGQSMMTCLIISTWQKLAPMALLMMVSHQLNTNLLIIMALTSTIIGGWGGLNQTQTRKIMAYSSIAHLGWITLILSFAPNLALFSLLIYLLLTSSMFLTLMTLNTLNINKLSTSWLKSPMLAISMMSILMALGGLPPTSGFLPKWLILQEMTNQHLGALSSVMALSALLSLFFYLRVSYTISLTSPPNISNSNLTWRKKTTLLYALPLMITMSTMMMPIMPALLMN</sequence>
<evidence type="ECO:0000256" key="5">
    <source>
        <dbReference type="ARBA" id="ARBA00022448"/>
    </source>
</evidence>
<evidence type="ECO:0000259" key="18">
    <source>
        <dbReference type="Pfam" id="PF00361"/>
    </source>
</evidence>
<evidence type="ECO:0000256" key="9">
    <source>
        <dbReference type="ARBA" id="ARBA00022967"/>
    </source>
</evidence>
<dbReference type="GO" id="GO:0008137">
    <property type="term" value="F:NADH dehydrogenase (ubiquinone) activity"/>
    <property type="evidence" value="ECO:0007669"/>
    <property type="project" value="UniProtKB-EC"/>
</dbReference>